<protein>
    <submittedName>
        <fullName evidence="1">Uncharacterized protein</fullName>
    </submittedName>
</protein>
<proteinExistence type="predicted"/>
<evidence type="ECO:0000313" key="1">
    <source>
        <dbReference type="EMBL" id="KAL2717704.1"/>
    </source>
</evidence>
<reference evidence="1 2" key="1">
    <citation type="journal article" date="2024" name="Ann. Entomol. Soc. Am.">
        <title>Genomic analyses of the southern and eastern yellowjacket wasps (Hymenoptera: Vespidae) reveal evolutionary signatures of social life.</title>
        <authorList>
            <person name="Catto M.A."/>
            <person name="Caine P.B."/>
            <person name="Orr S.E."/>
            <person name="Hunt B.G."/>
            <person name="Goodisman M.A.D."/>
        </authorList>
    </citation>
    <scope>NUCLEOTIDE SEQUENCE [LARGE SCALE GENOMIC DNA]</scope>
    <source>
        <strain evidence="1">233</strain>
        <tissue evidence="1">Head and thorax</tissue>
    </source>
</reference>
<name>A0ABD2AAR1_VESSQ</name>
<keyword evidence="2" id="KW-1185">Reference proteome</keyword>
<dbReference type="EMBL" id="JAUDFV010000153">
    <property type="protein sequence ID" value="KAL2717704.1"/>
    <property type="molecule type" value="Genomic_DNA"/>
</dbReference>
<organism evidence="1 2">
    <name type="scientific">Vespula squamosa</name>
    <name type="common">Southern yellow jacket</name>
    <name type="synonym">Wasp</name>
    <dbReference type="NCBI Taxonomy" id="30214"/>
    <lineage>
        <taxon>Eukaryota</taxon>
        <taxon>Metazoa</taxon>
        <taxon>Ecdysozoa</taxon>
        <taxon>Arthropoda</taxon>
        <taxon>Hexapoda</taxon>
        <taxon>Insecta</taxon>
        <taxon>Pterygota</taxon>
        <taxon>Neoptera</taxon>
        <taxon>Endopterygota</taxon>
        <taxon>Hymenoptera</taxon>
        <taxon>Apocrita</taxon>
        <taxon>Aculeata</taxon>
        <taxon>Vespoidea</taxon>
        <taxon>Vespidae</taxon>
        <taxon>Vespinae</taxon>
        <taxon>Vespula</taxon>
    </lineage>
</organism>
<comment type="caution">
    <text evidence="1">The sequence shown here is derived from an EMBL/GenBank/DDBJ whole genome shotgun (WGS) entry which is preliminary data.</text>
</comment>
<dbReference type="Proteomes" id="UP001607302">
    <property type="component" value="Unassembled WGS sequence"/>
</dbReference>
<sequence length="115" mass="13785">MLHFHILLKNMIISLENWWYMCISLHIKKTKKEKKHKLPDLTDKKIQISKLYQTLSFASSIHNICNIIVGNKICRSNIAIDIIQILFIIEKISRKRMWYLIVTNDWSHEMEMCVL</sequence>
<dbReference type="AlphaFoldDB" id="A0ABD2AAR1"/>
<gene>
    <name evidence="1" type="ORF">V1478_013404</name>
</gene>
<accession>A0ABD2AAR1</accession>
<evidence type="ECO:0000313" key="2">
    <source>
        <dbReference type="Proteomes" id="UP001607302"/>
    </source>
</evidence>